<dbReference type="EMBL" id="AUXW01000138">
    <property type="protein sequence ID" value="KKE84340.1"/>
    <property type="molecule type" value="Genomic_DNA"/>
</dbReference>
<sequence length="167" mass="18113">MISKFISDYLTDTQVATEFSANPGEVIERYKLTDAEVAVLQSKDLDKISELVDDNVKELIAQYKSNSNAGTIVTGWTDIKPFNLAINPSQLTTGGATFEIVGESLPSKAHITFVKGASVAVKATDVKVESDKLITGKVNLDATGLYDVKLFNEFDKHVGTIENVEVV</sequence>
<protein>
    <submittedName>
        <fullName evidence="1">Uncharacterized protein</fullName>
    </submittedName>
</protein>
<proteinExistence type="predicted"/>
<evidence type="ECO:0000313" key="1">
    <source>
        <dbReference type="EMBL" id="KKE84340.1"/>
    </source>
</evidence>
<organism evidence="1 2">
    <name type="scientific">Pseudoalteromonas luteoviolacea S4054</name>
    <dbReference type="NCBI Taxonomy" id="1129367"/>
    <lineage>
        <taxon>Bacteria</taxon>
        <taxon>Pseudomonadati</taxon>
        <taxon>Pseudomonadota</taxon>
        <taxon>Gammaproteobacteria</taxon>
        <taxon>Alteromonadales</taxon>
        <taxon>Pseudoalteromonadaceae</taxon>
        <taxon>Pseudoalteromonas</taxon>
    </lineage>
</organism>
<dbReference type="Proteomes" id="UP000033434">
    <property type="component" value="Unassembled WGS sequence"/>
</dbReference>
<gene>
    <name evidence="1" type="ORF">N479_10605</name>
</gene>
<name>A0A0F6ADT3_9GAMM</name>
<evidence type="ECO:0000313" key="2">
    <source>
        <dbReference type="Proteomes" id="UP000033434"/>
    </source>
</evidence>
<accession>A0A0F6ADT3</accession>
<dbReference type="RefSeq" id="WP_046355587.1">
    <property type="nucleotide sequence ID" value="NZ_AUXW01000138.1"/>
</dbReference>
<dbReference type="AlphaFoldDB" id="A0A0F6ADT3"/>
<reference evidence="1 2" key="1">
    <citation type="journal article" date="2015" name="BMC Genomics">
        <title>Genome mining reveals unlocked bioactive potential of marine Gram-negative bacteria.</title>
        <authorList>
            <person name="Machado H."/>
            <person name="Sonnenschein E.C."/>
            <person name="Melchiorsen J."/>
            <person name="Gram L."/>
        </authorList>
    </citation>
    <scope>NUCLEOTIDE SEQUENCE [LARGE SCALE GENOMIC DNA]</scope>
    <source>
        <strain evidence="1 2">S4054</strain>
    </source>
</reference>
<dbReference type="PATRIC" id="fig|1129367.4.peg.1903"/>
<comment type="caution">
    <text evidence="1">The sequence shown here is derived from an EMBL/GenBank/DDBJ whole genome shotgun (WGS) entry which is preliminary data.</text>
</comment>